<evidence type="ECO:0000313" key="2">
    <source>
        <dbReference type="Proteomes" id="UP000309186"/>
    </source>
</evidence>
<evidence type="ECO:0000313" key="1">
    <source>
        <dbReference type="EMBL" id="TLX46077.1"/>
    </source>
</evidence>
<proteinExistence type="predicted"/>
<comment type="caution">
    <text evidence="1">The sequence shown here is derived from an EMBL/GenBank/DDBJ whole genome shotgun (WGS) entry which is preliminary data.</text>
</comment>
<evidence type="ECO:0008006" key="3">
    <source>
        <dbReference type="Google" id="ProtNLM"/>
    </source>
</evidence>
<dbReference type="SUPFAM" id="SSF143011">
    <property type="entry name" value="RelE-like"/>
    <property type="match status" value="1"/>
</dbReference>
<sequence length="87" mass="10207">MAALKKLFTKFPPAVAQRHYSQACLIQNQLFEFYHFQSIGGKKLLLAPNLIRFKLGSYRLIFELNDGQFLPLVLIHRKNLTSFLKRR</sequence>
<name>A0A5R9Q112_9GAMM</name>
<dbReference type="InterPro" id="IPR035093">
    <property type="entry name" value="RelE/ParE_toxin_dom_sf"/>
</dbReference>
<accession>A0A5R9Q112</accession>
<organism evidence="1 2">
    <name type="scientific">Pseudoalteromonas phenolica</name>
    <dbReference type="NCBI Taxonomy" id="161398"/>
    <lineage>
        <taxon>Bacteria</taxon>
        <taxon>Pseudomonadati</taxon>
        <taxon>Pseudomonadota</taxon>
        <taxon>Gammaproteobacteria</taxon>
        <taxon>Alteromonadales</taxon>
        <taxon>Pseudoalteromonadaceae</taxon>
        <taxon>Pseudoalteromonas</taxon>
    </lineage>
</organism>
<protein>
    <recommendedName>
        <fullName evidence="3">Cytotoxic translational repressor of toxin-antitoxin stability system</fullName>
    </recommendedName>
</protein>
<dbReference type="AlphaFoldDB" id="A0A5R9Q112"/>
<dbReference type="EMBL" id="PPSW01000025">
    <property type="protein sequence ID" value="TLX46077.1"/>
    <property type="molecule type" value="Genomic_DNA"/>
</dbReference>
<reference evidence="1 2" key="1">
    <citation type="submission" date="2018-01" db="EMBL/GenBank/DDBJ databases">
        <title>Co-occurrence of chitin degradation, pigmentation and bioactivity in marine Pseudoalteromonas.</title>
        <authorList>
            <person name="Paulsen S."/>
            <person name="Gram L."/>
            <person name="Machado H."/>
        </authorList>
    </citation>
    <scope>NUCLEOTIDE SEQUENCE [LARGE SCALE GENOMIC DNA]</scope>
    <source>
        <strain evidence="1 2">S3663</strain>
    </source>
</reference>
<dbReference type="Proteomes" id="UP000309186">
    <property type="component" value="Unassembled WGS sequence"/>
</dbReference>
<gene>
    <name evidence="1" type="ORF">C1E24_15010</name>
</gene>